<dbReference type="Gene3D" id="3.10.10.10">
    <property type="entry name" value="HIV Type 1 Reverse Transcriptase, subunit A, domain 1"/>
    <property type="match status" value="1"/>
</dbReference>
<dbReference type="Gene3D" id="3.30.70.270">
    <property type="match status" value="1"/>
</dbReference>
<evidence type="ECO:0000259" key="2">
    <source>
        <dbReference type="PROSITE" id="PS50878"/>
    </source>
</evidence>
<dbReference type="Pfam" id="PF00078">
    <property type="entry name" value="RVT_1"/>
    <property type="match status" value="1"/>
</dbReference>
<dbReference type="OrthoDB" id="2286242at2759"/>
<comment type="caution">
    <text evidence="3">The sequence shown here is derived from an EMBL/GenBank/DDBJ whole genome shotgun (WGS) entry which is preliminary data.</text>
</comment>
<dbReference type="InterPro" id="IPR043128">
    <property type="entry name" value="Rev_trsase/Diguanyl_cyclase"/>
</dbReference>
<evidence type="ECO:0000256" key="1">
    <source>
        <dbReference type="SAM" id="Phobius"/>
    </source>
</evidence>
<keyword evidence="1" id="KW-1133">Transmembrane helix</keyword>
<accession>A0A5J4VRF5</accession>
<dbReference type="AlphaFoldDB" id="A0A5J4VRF5"/>
<dbReference type="InterPro" id="IPR043502">
    <property type="entry name" value="DNA/RNA_pol_sf"/>
</dbReference>
<reference evidence="3 4" key="1">
    <citation type="submission" date="2019-03" db="EMBL/GenBank/DDBJ databases">
        <title>Single cell metagenomics reveals metabolic interactions within the superorganism composed of flagellate Streblomastix strix and complex community of Bacteroidetes bacteria on its surface.</title>
        <authorList>
            <person name="Treitli S.C."/>
            <person name="Kolisko M."/>
            <person name="Husnik F."/>
            <person name="Keeling P."/>
            <person name="Hampl V."/>
        </authorList>
    </citation>
    <scope>NUCLEOTIDE SEQUENCE [LARGE SCALE GENOMIC DNA]</scope>
    <source>
        <strain evidence="3">ST1C</strain>
    </source>
</reference>
<protein>
    <recommendedName>
        <fullName evidence="2">Reverse transcriptase domain-containing protein</fullName>
    </recommendedName>
</protein>
<dbReference type="PANTHER" id="PTHR33050:SF7">
    <property type="entry name" value="RIBONUCLEASE H"/>
    <property type="match status" value="1"/>
</dbReference>
<dbReference type="SUPFAM" id="SSF56672">
    <property type="entry name" value="DNA/RNA polymerases"/>
    <property type="match status" value="1"/>
</dbReference>
<keyword evidence="1" id="KW-0472">Membrane</keyword>
<evidence type="ECO:0000313" key="4">
    <source>
        <dbReference type="Proteomes" id="UP000324800"/>
    </source>
</evidence>
<dbReference type="PANTHER" id="PTHR33050">
    <property type="entry name" value="REVERSE TRANSCRIPTASE DOMAIN-CONTAINING PROTEIN"/>
    <property type="match status" value="1"/>
</dbReference>
<name>A0A5J4VRF5_9EUKA</name>
<feature type="domain" description="Reverse transcriptase" evidence="2">
    <location>
        <begin position="1"/>
        <end position="181"/>
    </location>
</feature>
<organism evidence="3 4">
    <name type="scientific">Streblomastix strix</name>
    <dbReference type="NCBI Taxonomy" id="222440"/>
    <lineage>
        <taxon>Eukaryota</taxon>
        <taxon>Metamonada</taxon>
        <taxon>Preaxostyla</taxon>
        <taxon>Oxymonadida</taxon>
        <taxon>Streblomastigidae</taxon>
        <taxon>Streblomastix</taxon>
    </lineage>
</organism>
<gene>
    <name evidence="3" type="ORF">EZS28_019333</name>
</gene>
<dbReference type="PROSITE" id="PS50878">
    <property type="entry name" value="RT_POL"/>
    <property type="match status" value="1"/>
</dbReference>
<dbReference type="EMBL" id="SNRW01005399">
    <property type="protein sequence ID" value="KAA6385141.1"/>
    <property type="molecule type" value="Genomic_DNA"/>
</dbReference>
<evidence type="ECO:0000313" key="3">
    <source>
        <dbReference type="EMBL" id="KAA6385141.1"/>
    </source>
</evidence>
<dbReference type="Proteomes" id="UP000324800">
    <property type="component" value="Unassembled WGS sequence"/>
</dbReference>
<dbReference type="InterPro" id="IPR052055">
    <property type="entry name" value="Hepadnavirus_pol/RT"/>
</dbReference>
<sequence>MEEYQCGLGDKERYLRSPDGSFRKILDYSKLDKELKVKHFKMESVENLMEIIEQKDWIALIEIKIDFHLIKIEEKLSDHLAFQFNSKTYKYVAMPFCISLTPMIFAIILRPIIQEIWNNWKLKMVVYADDMILVDQDQQNLGQKILGIIQYLDKMGLAISGKKCRIVTTDASLDGWGGTVQIDRTSIKIRTGGT</sequence>
<feature type="transmembrane region" description="Helical" evidence="1">
    <location>
        <begin position="92"/>
        <end position="113"/>
    </location>
</feature>
<proteinExistence type="predicted"/>
<keyword evidence="1" id="KW-0812">Transmembrane</keyword>
<dbReference type="InterPro" id="IPR000477">
    <property type="entry name" value="RT_dom"/>
</dbReference>